<evidence type="ECO:0000256" key="6">
    <source>
        <dbReference type="PROSITE-ProRule" id="PRU10137"/>
    </source>
</evidence>
<comment type="similarity">
    <text evidence="1">Belongs to the site-specific recombinase resolvase family.</text>
</comment>
<proteinExistence type="inferred from homology"/>
<evidence type="ECO:0000256" key="5">
    <source>
        <dbReference type="PIRSR" id="PIRSR606118-50"/>
    </source>
</evidence>
<dbReference type="InterPro" id="IPR006120">
    <property type="entry name" value="Resolvase_HTH_dom"/>
</dbReference>
<keyword evidence="2" id="KW-0229">DNA integration</keyword>
<dbReference type="Gene3D" id="1.10.10.60">
    <property type="entry name" value="Homeodomain-like"/>
    <property type="match status" value="1"/>
</dbReference>
<dbReference type="PANTHER" id="PTHR30461">
    <property type="entry name" value="DNA-INVERTASE FROM LAMBDOID PROPHAGE"/>
    <property type="match status" value="1"/>
</dbReference>
<dbReference type="InterPro" id="IPR006118">
    <property type="entry name" value="Recombinase_CS"/>
</dbReference>
<accession>A0A0R1H3Q1</accession>
<dbReference type="SMART" id="SM00857">
    <property type="entry name" value="Resolvase"/>
    <property type="match status" value="1"/>
</dbReference>
<evidence type="ECO:0000256" key="4">
    <source>
        <dbReference type="ARBA" id="ARBA00023172"/>
    </source>
</evidence>
<dbReference type="GO" id="GO:0015074">
    <property type="term" value="P:DNA integration"/>
    <property type="evidence" value="ECO:0007669"/>
    <property type="project" value="UniProtKB-KW"/>
</dbReference>
<dbReference type="PANTHER" id="PTHR30461:SF26">
    <property type="entry name" value="RESOLVASE HOMOLOG YNEB"/>
    <property type="match status" value="1"/>
</dbReference>
<dbReference type="RefSeq" id="WP_056945904.1">
    <property type="nucleotide sequence ID" value="NZ_AZCV01000002.1"/>
</dbReference>
<name>A0A0R1H3Q1_9LACO</name>
<feature type="domain" description="Resolvase/invertase-type recombinase catalytic" evidence="7">
    <location>
        <begin position="1"/>
        <end position="141"/>
    </location>
</feature>
<evidence type="ECO:0000313" key="8">
    <source>
        <dbReference type="EMBL" id="KRK38146.1"/>
    </source>
</evidence>
<dbReference type="EMBL" id="AZCV01000002">
    <property type="protein sequence ID" value="KRK38146.1"/>
    <property type="molecule type" value="Genomic_DNA"/>
</dbReference>
<dbReference type="Pfam" id="PF02796">
    <property type="entry name" value="HTH_7"/>
    <property type="match status" value="1"/>
</dbReference>
<organism evidence="8 9">
    <name type="scientific">Amylolactobacillus amylotrophicus DSM 20534</name>
    <dbReference type="NCBI Taxonomy" id="1423722"/>
    <lineage>
        <taxon>Bacteria</taxon>
        <taxon>Bacillati</taxon>
        <taxon>Bacillota</taxon>
        <taxon>Bacilli</taxon>
        <taxon>Lactobacillales</taxon>
        <taxon>Lactobacillaceae</taxon>
        <taxon>Amylolactobacillus</taxon>
    </lineage>
</organism>
<evidence type="ECO:0000256" key="1">
    <source>
        <dbReference type="ARBA" id="ARBA00009913"/>
    </source>
</evidence>
<evidence type="ECO:0000256" key="3">
    <source>
        <dbReference type="ARBA" id="ARBA00023125"/>
    </source>
</evidence>
<protein>
    <submittedName>
        <fullName evidence="8">Transposase</fullName>
    </submittedName>
</protein>
<dbReference type="InterPro" id="IPR050639">
    <property type="entry name" value="SSR_resolvase"/>
</dbReference>
<keyword evidence="3" id="KW-0238">DNA-binding</keyword>
<dbReference type="InterPro" id="IPR006119">
    <property type="entry name" value="Resolv_N"/>
</dbReference>
<dbReference type="PROSITE" id="PS51736">
    <property type="entry name" value="RECOMBINASES_3"/>
    <property type="match status" value="1"/>
</dbReference>
<gene>
    <name evidence="8" type="ORF">FC62_GL000921</name>
</gene>
<dbReference type="GO" id="GO:0003677">
    <property type="term" value="F:DNA binding"/>
    <property type="evidence" value="ECO:0007669"/>
    <property type="project" value="UniProtKB-KW"/>
</dbReference>
<dbReference type="CDD" id="cd03768">
    <property type="entry name" value="SR_ResInv"/>
    <property type="match status" value="1"/>
</dbReference>
<evidence type="ECO:0000313" key="9">
    <source>
        <dbReference type="Proteomes" id="UP000050909"/>
    </source>
</evidence>
<dbReference type="Proteomes" id="UP000050909">
    <property type="component" value="Unassembled WGS sequence"/>
</dbReference>
<dbReference type="Pfam" id="PF00239">
    <property type="entry name" value="Resolvase"/>
    <property type="match status" value="1"/>
</dbReference>
<keyword evidence="9" id="KW-1185">Reference proteome</keyword>
<comment type="caution">
    <text evidence="8">The sequence shown here is derived from an EMBL/GenBank/DDBJ whole genome shotgun (WGS) entry which is preliminary data.</text>
</comment>
<keyword evidence="4" id="KW-0233">DNA recombination</keyword>
<evidence type="ECO:0000259" key="7">
    <source>
        <dbReference type="PROSITE" id="PS51736"/>
    </source>
</evidence>
<dbReference type="SUPFAM" id="SSF53041">
    <property type="entry name" value="Resolvase-like"/>
    <property type="match status" value="1"/>
</dbReference>
<dbReference type="GO" id="GO:0000150">
    <property type="term" value="F:DNA strand exchange activity"/>
    <property type="evidence" value="ECO:0007669"/>
    <property type="project" value="InterPro"/>
</dbReference>
<feature type="active site" description="O-(5'-phospho-DNA)-serine intermediate" evidence="5 6">
    <location>
        <position position="9"/>
    </location>
</feature>
<evidence type="ECO:0000256" key="2">
    <source>
        <dbReference type="ARBA" id="ARBA00022908"/>
    </source>
</evidence>
<dbReference type="PROSITE" id="PS00397">
    <property type="entry name" value="RECOMBINASES_1"/>
    <property type="match status" value="1"/>
</dbReference>
<dbReference type="InterPro" id="IPR036162">
    <property type="entry name" value="Resolvase-like_N_sf"/>
</dbReference>
<sequence>MQIGYARVSSTDQNLDRQLKQFEGLGIKKIFAEKISGKDRSRPKLREMLQYIHDDDEVVVTSLDRLGRNSQDLTTIIEEIRSKGAVINILDLPTFDGVQDKNLKALLSNLVMEIYKYTAEEERKKIKSRQREGIDLSKARGVYQGSNTLYSATSKNPKYRVLYEKVVSLLKKNTPIVEIYRQTGVSRMTIYKIKREMNV</sequence>
<dbReference type="PATRIC" id="fig|1423722.3.peg.937"/>
<dbReference type="AlphaFoldDB" id="A0A0R1H3Q1"/>
<reference evidence="8 9" key="1">
    <citation type="journal article" date="2015" name="Genome Announc.">
        <title>Expanding the biotechnology potential of lactobacilli through comparative genomics of 213 strains and associated genera.</title>
        <authorList>
            <person name="Sun Z."/>
            <person name="Harris H.M."/>
            <person name="McCann A."/>
            <person name="Guo C."/>
            <person name="Argimon S."/>
            <person name="Zhang W."/>
            <person name="Yang X."/>
            <person name="Jeffery I.B."/>
            <person name="Cooney J.C."/>
            <person name="Kagawa T.F."/>
            <person name="Liu W."/>
            <person name="Song Y."/>
            <person name="Salvetti E."/>
            <person name="Wrobel A."/>
            <person name="Rasinkangas P."/>
            <person name="Parkhill J."/>
            <person name="Rea M.C."/>
            <person name="O'Sullivan O."/>
            <person name="Ritari J."/>
            <person name="Douillard F.P."/>
            <person name="Paul Ross R."/>
            <person name="Yang R."/>
            <person name="Briner A.E."/>
            <person name="Felis G.E."/>
            <person name="de Vos W.M."/>
            <person name="Barrangou R."/>
            <person name="Klaenhammer T.R."/>
            <person name="Caufield P.W."/>
            <person name="Cui Y."/>
            <person name="Zhang H."/>
            <person name="O'Toole P.W."/>
        </authorList>
    </citation>
    <scope>NUCLEOTIDE SEQUENCE [LARGE SCALE GENOMIC DNA]</scope>
    <source>
        <strain evidence="8 9">DSM 20534</strain>
    </source>
</reference>
<dbReference type="Gene3D" id="3.40.50.1390">
    <property type="entry name" value="Resolvase, N-terminal catalytic domain"/>
    <property type="match status" value="1"/>
</dbReference>